<name>A0A8T1YX86_9BRAS</name>
<dbReference type="EMBL" id="JAEFBK010000011">
    <property type="protein sequence ID" value="KAG7551101.1"/>
    <property type="molecule type" value="Genomic_DNA"/>
</dbReference>
<evidence type="ECO:0000313" key="6">
    <source>
        <dbReference type="Proteomes" id="UP000694240"/>
    </source>
</evidence>
<keyword evidence="2" id="KW-0677">Repeat</keyword>
<keyword evidence="6" id="KW-1185">Reference proteome</keyword>
<organism evidence="5 6">
    <name type="scientific">Arabidopsis thaliana x Arabidopsis arenosa</name>
    <dbReference type="NCBI Taxonomy" id="1240361"/>
    <lineage>
        <taxon>Eukaryota</taxon>
        <taxon>Viridiplantae</taxon>
        <taxon>Streptophyta</taxon>
        <taxon>Embryophyta</taxon>
        <taxon>Tracheophyta</taxon>
        <taxon>Spermatophyta</taxon>
        <taxon>Magnoliopsida</taxon>
        <taxon>eudicotyledons</taxon>
        <taxon>Gunneridae</taxon>
        <taxon>Pentapetalae</taxon>
        <taxon>rosids</taxon>
        <taxon>malvids</taxon>
        <taxon>Brassicales</taxon>
        <taxon>Brassicaceae</taxon>
        <taxon>Camelineae</taxon>
        <taxon>Arabidopsis</taxon>
    </lineage>
</organism>
<dbReference type="PANTHER" id="PTHR16083:SF83">
    <property type="entry name" value="LEUCINE-RICH REPEAT-CONTAINING PROTEIN 40"/>
    <property type="match status" value="1"/>
</dbReference>
<evidence type="ECO:0000256" key="1">
    <source>
        <dbReference type="ARBA" id="ARBA00022614"/>
    </source>
</evidence>
<evidence type="ECO:0000313" key="5">
    <source>
        <dbReference type="EMBL" id="KAG7551101.1"/>
    </source>
</evidence>
<feature type="compositionally biased region" description="Basic and acidic residues" evidence="3">
    <location>
        <begin position="435"/>
        <end position="445"/>
    </location>
</feature>
<comment type="caution">
    <text evidence="5">The sequence shown here is derived from an EMBL/GenBank/DDBJ whole genome shotgun (WGS) entry which is preliminary data.</text>
</comment>
<proteinExistence type="predicted"/>
<dbReference type="InterPro" id="IPR045344">
    <property type="entry name" value="C-JID"/>
</dbReference>
<feature type="domain" description="C-JID" evidence="4">
    <location>
        <begin position="281"/>
        <end position="349"/>
    </location>
</feature>
<dbReference type="AlphaFoldDB" id="A0A8T1YX86"/>
<dbReference type="Pfam" id="PF20160">
    <property type="entry name" value="C-JID"/>
    <property type="match status" value="1"/>
</dbReference>
<reference evidence="5 6" key="1">
    <citation type="submission" date="2020-12" db="EMBL/GenBank/DDBJ databases">
        <title>Concerted genomic and epigenomic changes stabilize Arabidopsis allopolyploids.</title>
        <authorList>
            <person name="Chen Z."/>
        </authorList>
    </citation>
    <scope>NUCLEOTIDE SEQUENCE [LARGE SCALE GENOMIC DNA]</scope>
    <source>
        <strain evidence="5">Allo738</strain>
        <tissue evidence="5">Leaf</tissue>
    </source>
</reference>
<evidence type="ECO:0000256" key="2">
    <source>
        <dbReference type="ARBA" id="ARBA00022737"/>
    </source>
</evidence>
<keyword evidence="1" id="KW-0433">Leucine-rich repeat</keyword>
<feature type="region of interest" description="Disordered" evidence="3">
    <location>
        <begin position="78"/>
        <end position="142"/>
    </location>
</feature>
<feature type="compositionally biased region" description="Acidic residues" evidence="3">
    <location>
        <begin position="446"/>
        <end position="458"/>
    </location>
</feature>
<dbReference type="PANTHER" id="PTHR16083">
    <property type="entry name" value="LEUCINE RICH REPEAT CONTAINING PROTEIN"/>
    <property type="match status" value="1"/>
</dbReference>
<sequence>MSECINLKEFPNVPDSIVELELSKTGIEEIPPRIENLFRLCKLIMYGCKKLINISPNISKLENLEFLGLSICGIDGDDDDCRGNENDNEDGDGESGEDEEDADDDDGEDANDDDVEDGESLVDTVSDHNDDDGTDVDDDDDDDDTGFFDAIIEWGVDLKQSWTLRSDFKVHYILPICLPEKALTSPISLCFRSNSFKAIPDYIKYLSGLKKLDIRECRKLVALPQLPRSLLLLDAENCESLKRIDCSFQNSNICLNFANCINLNQEAREHIETSACKYALLPGIEVPAHLSHQATSGSLTINLTPRPLPSSFKFKACILLSKSNINLEDHNDDENSLMCVSCRVRGKQNGLIVRYGSNQLPIPALLGDTGHLYIFEDYFSLNQGSPEAEGATFSELVFDFIVHDKTWKVKGCGVNLVEVLHHNLDGKETEDEDCMDRNNMEKNKETEEEESGGDDDAEIWINQAPLTSSS</sequence>
<feature type="compositionally biased region" description="Acidic residues" evidence="3">
    <location>
        <begin position="78"/>
        <end position="120"/>
    </location>
</feature>
<feature type="compositionally biased region" description="Acidic residues" evidence="3">
    <location>
        <begin position="129"/>
        <end position="142"/>
    </location>
</feature>
<dbReference type="Proteomes" id="UP000694240">
    <property type="component" value="Chromosome 11"/>
</dbReference>
<accession>A0A8T1YX86</accession>
<evidence type="ECO:0000259" key="4">
    <source>
        <dbReference type="Pfam" id="PF20160"/>
    </source>
</evidence>
<evidence type="ECO:0000256" key="3">
    <source>
        <dbReference type="SAM" id="MobiDB-lite"/>
    </source>
</evidence>
<gene>
    <name evidence="5" type="ORF">ISN45_Aa06g018070</name>
</gene>
<protein>
    <recommendedName>
        <fullName evidence="4">C-JID domain-containing protein</fullName>
    </recommendedName>
</protein>
<feature type="region of interest" description="Disordered" evidence="3">
    <location>
        <begin position="427"/>
        <end position="470"/>
    </location>
</feature>